<dbReference type="Proteomes" id="UP001221757">
    <property type="component" value="Unassembled WGS sequence"/>
</dbReference>
<name>A0AAD7CYT9_MYCRO</name>
<evidence type="ECO:0000313" key="4">
    <source>
        <dbReference type="Proteomes" id="UP001221757"/>
    </source>
</evidence>
<reference evidence="3" key="1">
    <citation type="submission" date="2023-03" db="EMBL/GenBank/DDBJ databases">
        <title>Massive genome expansion in bonnet fungi (Mycena s.s.) driven by repeated elements and novel gene families across ecological guilds.</title>
        <authorList>
            <consortium name="Lawrence Berkeley National Laboratory"/>
            <person name="Harder C.B."/>
            <person name="Miyauchi S."/>
            <person name="Viragh M."/>
            <person name="Kuo A."/>
            <person name="Thoen E."/>
            <person name="Andreopoulos B."/>
            <person name="Lu D."/>
            <person name="Skrede I."/>
            <person name="Drula E."/>
            <person name="Henrissat B."/>
            <person name="Morin E."/>
            <person name="Kohler A."/>
            <person name="Barry K."/>
            <person name="LaButti K."/>
            <person name="Morin E."/>
            <person name="Salamov A."/>
            <person name="Lipzen A."/>
            <person name="Mereny Z."/>
            <person name="Hegedus B."/>
            <person name="Baldrian P."/>
            <person name="Stursova M."/>
            <person name="Weitz H."/>
            <person name="Taylor A."/>
            <person name="Grigoriev I.V."/>
            <person name="Nagy L.G."/>
            <person name="Martin F."/>
            <person name="Kauserud H."/>
        </authorList>
    </citation>
    <scope>NUCLEOTIDE SEQUENCE</scope>
    <source>
        <strain evidence="3">CBHHK067</strain>
    </source>
</reference>
<gene>
    <name evidence="3" type="ORF">B0H17DRAFT_1162154</name>
</gene>
<dbReference type="Pfam" id="PF20231">
    <property type="entry name" value="DUF6589"/>
    <property type="match status" value="1"/>
</dbReference>
<keyword evidence="4" id="KW-1185">Reference proteome</keyword>
<dbReference type="EMBL" id="JARKIE010000180">
    <property type="protein sequence ID" value="KAJ7670473.1"/>
    <property type="molecule type" value="Genomic_DNA"/>
</dbReference>
<comment type="caution">
    <text evidence="3">The sequence shown here is derived from an EMBL/GenBank/DDBJ whole genome shotgun (WGS) entry which is preliminary data.</text>
</comment>
<keyword evidence="1" id="KW-0175">Coiled coil</keyword>
<evidence type="ECO:0000313" key="3">
    <source>
        <dbReference type="EMBL" id="KAJ7670473.1"/>
    </source>
</evidence>
<evidence type="ECO:0000256" key="1">
    <source>
        <dbReference type="SAM" id="Coils"/>
    </source>
</evidence>
<sequence>MQQRLAEAAAEKVAKDLKEAKEQAEDERKVRIRASLEALKKAGCTSTYQFFEDFFATTDREISRQASCLLNDHGADFLDLLHAKRPDVVERWALKTSLPVIAAEGKRLSDLLRPDPAETYTSRLKTWSLKKMITEATIAAPNLCELLMLMGMTSDVGRQDNKLVLVTVLCMLAQAQNERANEFQEIMGTYFLACSTPRRQFDVLAHAGLTVSYTKAINDLKGLSAEGLARLRRMVQEKACMIVWDNLNIAFKVSEQRHDSKDSFENGTTGTLIALYGVLRGELELELLEPRTTRKPVIDFEPMDTLPSVEHIIQARKSALWHIQRIFLEWFPKLGAKFAENHGEVPIARAIPLHQTEQMPTPAMKIDESNLDGTIEVIDTIVIRTLQLNNAGMRAHGVMFNGGDLLSLSLTDKRSDFHLKAIAARREDTNLLDRYGAYLKGMLGLFHVKLSGTRGTLNEHWGEPNSKFPGSLWTQNTFVVRKSIPGGWKSKKLPPFRPAHELMLTLSLPSHILDGFRIYCGAESLDAWVDSNPTWDSIVAVSETVVEKLSSASTVEELRLRPEADRDPQLENTILCNHDMLLLLLFTTSIKSGDVGTVLNVLAHWMVMFRGTGSMPKYADALFELINNLKRWPPALREAYLNNWLVNLTEKIRGFKEVDLLQEHQNFWAKVIYNARGSNRSWEWLSMVTVIQFKIPHHGASHTSPQAATDIANLQGWLEANHLQTYVQDRPGKDKILRARDLMVAGSTADVENEEEEEVPAEGTDVFQDAPIEQDDLMHDDEEFTGMADEFLRMAEEAAGLDY</sequence>
<accession>A0AAD7CYT9</accession>
<evidence type="ECO:0000259" key="2">
    <source>
        <dbReference type="Pfam" id="PF20231"/>
    </source>
</evidence>
<dbReference type="InterPro" id="IPR046496">
    <property type="entry name" value="DUF6589"/>
</dbReference>
<dbReference type="AlphaFoldDB" id="A0AAD7CYT9"/>
<feature type="domain" description="DUF6589" evidence="2">
    <location>
        <begin position="303"/>
        <end position="690"/>
    </location>
</feature>
<protein>
    <recommendedName>
        <fullName evidence="2">DUF6589 domain-containing protein</fullName>
    </recommendedName>
</protein>
<proteinExistence type="predicted"/>
<organism evidence="3 4">
    <name type="scientific">Mycena rosella</name>
    <name type="common">Pink bonnet</name>
    <name type="synonym">Agaricus rosellus</name>
    <dbReference type="NCBI Taxonomy" id="1033263"/>
    <lineage>
        <taxon>Eukaryota</taxon>
        <taxon>Fungi</taxon>
        <taxon>Dikarya</taxon>
        <taxon>Basidiomycota</taxon>
        <taxon>Agaricomycotina</taxon>
        <taxon>Agaricomycetes</taxon>
        <taxon>Agaricomycetidae</taxon>
        <taxon>Agaricales</taxon>
        <taxon>Marasmiineae</taxon>
        <taxon>Mycenaceae</taxon>
        <taxon>Mycena</taxon>
    </lineage>
</organism>
<feature type="coiled-coil region" evidence="1">
    <location>
        <begin position="3"/>
        <end position="37"/>
    </location>
</feature>